<dbReference type="EMBL" id="JH126403">
    <property type="protein sequence ID" value="EGX90589.1"/>
    <property type="molecule type" value="Genomic_DNA"/>
</dbReference>
<dbReference type="PANTHER" id="PTHR47657">
    <property type="entry name" value="STEROL REGULATORY ELEMENT-BINDING PROTEIN ECM22"/>
    <property type="match status" value="1"/>
</dbReference>
<dbReference type="OrthoDB" id="3031538at2759"/>
<evidence type="ECO:0000313" key="3">
    <source>
        <dbReference type="Proteomes" id="UP000001610"/>
    </source>
</evidence>
<dbReference type="Proteomes" id="UP000001610">
    <property type="component" value="Unassembled WGS sequence"/>
</dbReference>
<keyword evidence="3" id="KW-1185">Reference proteome</keyword>
<dbReference type="InterPro" id="IPR052400">
    <property type="entry name" value="Zn2-C6_fungal_TF"/>
</dbReference>
<dbReference type="GeneID" id="18169020"/>
<sequence length="882" mass="95626">MTGHRPNGDACIDTGGDAPRCQLYKDQAEIRPLCQDILYPNRHGTTFYTKYRLDSLVRSRRGEFGRVDEKSRTANSRWEGCFTERLRLGSYLYRAGFEPAASQPWLSKGDLVALRGTGDTTSRKHGGAEFGSFYLPGYVICNLELAGHVDNGQAFLYTPGIIGRLATKGPCDGSGRAAWAGFGSGLAGNGGENSAEGAHRRADRQARCGSALLLGLGDWHTFNPLPSLRDLAVPFSILTREAARSQRPSHFPSSRIRPASFSSSSISHILRCLVQPSDSEPCGYASGEHSTCSPKYHPDNSPTPARQAHQNRTRPCQFVMPPRRSHKKSRAGCRRCKNRKIKVCSSAAGCYWTLAVSVELLFAKAPPPTTTLFAPARQADADPCTHPSAMKSTRDAATASSMASFFDELTSVATPVATPAARSPPVPSPSSLYNNNNHHHNGHNGHASATNGNGVNGSRPSPTRQSPIPPPLVSSPSATESLHTSAPQSVQSGPAPSLSRAPPARPVDRMLELRLWHHFTTSTYRTLLHNVPAADDIWKYEVPKLAFAGKTYLADAILAVSALHLRSLNPDDKNLVQATHAYSASALADYCSSLAGGIQDENAEALFLTACLIAFQATASRIFIKDDGEMTPSAGKGASRYPLPLAWFHAFQGVKTVVATSWQWIFNSPTVLAVINSQPSFQLDMNLLGTTSFFGHLLEGVEEEVSVEDAQANLLSQQGYIHAVSVLNWAHQNPYPPATLAFPAAVSKRFVQLVEAKRPRALAIAACFFALLKRMDNVWWLGDVSKREVMGLVSLFEPGSGWWRHLEWPVRIALWDGDPNAIPASVWGAECEEAPSPEYGLVDTMKNHVELLARMSHAIPQSPTADLTDITGELGFAAVPLD</sequence>
<dbReference type="HOGENOM" id="CLU_326517_0_0_1"/>
<evidence type="ECO:0000256" key="1">
    <source>
        <dbReference type="SAM" id="MobiDB-lite"/>
    </source>
</evidence>
<dbReference type="InParanoid" id="G3JLL5"/>
<accession>G3JLL5</accession>
<reference evidence="2 3" key="1">
    <citation type="journal article" date="2011" name="Genome Biol.">
        <title>Genome sequence of the insect pathogenic fungus Cordyceps militaris, a valued traditional Chinese medicine.</title>
        <authorList>
            <person name="Zheng P."/>
            <person name="Xia Y."/>
            <person name="Xiao G."/>
            <person name="Xiong C."/>
            <person name="Hu X."/>
            <person name="Zhang S."/>
            <person name="Zheng H."/>
            <person name="Huang Y."/>
            <person name="Zhou Y."/>
            <person name="Wang S."/>
            <person name="Zhao G.P."/>
            <person name="Liu X."/>
            <person name="St Leger R.J."/>
            <person name="Wang C."/>
        </authorList>
    </citation>
    <scope>NUCLEOTIDE SEQUENCE [LARGE SCALE GENOMIC DNA]</scope>
    <source>
        <strain evidence="2 3">CM01</strain>
    </source>
</reference>
<organism evidence="2 3">
    <name type="scientific">Cordyceps militaris (strain CM01)</name>
    <name type="common">Caterpillar fungus</name>
    <dbReference type="NCBI Taxonomy" id="983644"/>
    <lineage>
        <taxon>Eukaryota</taxon>
        <taxon>Fungi</taxon>
        <taxon>Dikarya</taxon>
        <taxon>Ascomycota</taxon>
        <taxon>Pezizomycotina</taxon>
        <taxon>Sordariomycetes</taxon>
        <taxon>Hypocreomycetidae</taxon>
        <taxon>Hypocreales</taxon>
        <taxon>Cordycipitaceae</taxon>
        <taxon>Cordyceps</taxon>
    </lineage>
</organism>
<evidence type="ECO:0000313" key="2">
    <source>
        <dbReference type="EMBL" id="EGX90589.1"/>
    </source>
</evidence>
<feature type="compositionally biased region" description="Polar residues" evidence="1">
    <location>
        <begin position="300"/>
        <end position="314"/>
    </location>
</feature>
<feature type="compositionally biased region" description="Low complexity" evidence="1">
    <location>
        <begin position="444"/>
        <end position="466"/>
    </location>
</feature>
<feature type="region of interest" description="Disordered" evidence="1">
    <location>
        <begin position="417"/>
        <end position="503"/>
    </location>
</feature>
<dbReference type="AlphaFoldDB" id="G3JLL5"/>
<proteinExistence type="predicted"/>
<dbReference type="VEuPathDB" id="FungiDB:CCM_07009"/>
<feature type="region of interest" description="Disordered" evidence="1">
    <location>
        <begin position="373"/>
        <end position="395"/>
    </location>
</feature>
<name>G3JLL5_CORMM</name>
<dbReference type="GO" id="GO:0000981">
    <property type="term" value="F:DNA-binding transcription factor activity, RNA polymerase II-specific"/>
    <property type="evidence" value="ECO:0007669"/>
    <property type="project" value="TreeGrafter"/>
</dbReference>
<feature type="region of interest" description="Disordered" evidence="1">
    <location>
        <begin position="293"/>
        <end position="331"/>
    </location>
</feature>
<dbReference type="eggNOG" id="ENOG502SP5N">
    <property type="taxonomic scope" value="Eukaryota"/>
</dbReference>
<dbReference type="STRING" id="983644.G3JLL5"/>
<dbReference type="RefSeq" id="XP_006672210.1">
    <property type="nucleotide sequence ID" value="XM_006672147.1"/>
</dbReference>
<protein>
    <submittedName>
        <fullName evidence="2">C6 transcription factor</fullName>
    </submittedName>
</protein>
<feature type="compositionally biased region" description="Polar residues" evidence="1">
    <location>
        <begin position="478"/>
        <end position="492"/>
    </location>
</feature>
<dbReference type="PANTHER" id="PTHR47657:SF14">
    <property type="entry name" value="ZN(2)-C6 FUNGAL-TYPE DOMAIN-CONTAINING PROTEIN"/>
    <property type="match status" value="1"/>
</dbReference>
<gene>
    <name evidence="2" type="ORF">CCM_07009</name>
</gene>
<dbReference type="KEGG" id="cmt:CCM_07009"/>